<dbReference type="InterPro" id="IPR013962">
    <property type="entry name" value="DASH_Dam1"/>
</dbReference>
<reference evidence="2" key="1">
    <citation type="journal article" date="2016" name="Proc. Natl. Acad. Sci. U.S.A.">
        <title>Lipid metabolic changes in an early divergent fungus govern the establishment of a mutualistic symbiosis with endobacteria.</title>
        <authorList>
            <person name="Lastovetsky O.A."/>
            <person name="Gaspar M.L."/>
            <person name="Mondo S.J."/>
            <person name="LaButti K.M."/>
            <person name="Sandor L."/>
            <person name="Grigoriev I.V."/>
            <person name="Henry S.A."/>
            <person name="Pawlowska T.E."/>
        </authorList>
    </citation>
    <scope>NUCLEOTIDE SEQUENCE [LARGE SCALE GENOMIC DNA]</scope>
    <source>
        <strain evidence="2">ATCC 52814</strain>
    </source>
</reference>
<evidence type="ECO:0000313" key="2">
    <source>
        <dbReference type="EMBL" id="ORE01516.1"/>
    </source>
</evidence>
<protein>
    <submittedName>
        <fullName evidence="2">Uncharacterized protein</fullName>
    </submittedName>
</protein>
<dbReference type="Pfam" id="PF08653">
    <property type="entry name" value="DASH_Dam1"/>
    <property type="match status" value="1"/>
</dbReference>
<dbReference type="EMBL" id="KV922125">
    <property type="protein sequence ID" value="ORE01516.1"/>
    <property type="molecule type" value="Genomic_DNA"/>
</dbReference>
<feature type="region of interest" description="Disordered" evidence="1">
    <location>
        <begin position="127"/>
        <end position="150"/>
    </location>
</feature>
<dbReference type="AlphaFoldDB" id="A0A1X0QP35"/>
<gene>
    <name evidence="2" type="ORF">BCV72DRAFT_236261</name>
</gene>
<organism evidence="2">
    <name type="scientific">Rhizopus microsporus var. microsporus</name>
    <dbReference type="NCBI Taxonomy" id="86635"/>
    <lineage>
        <taxon>Eukaryota</taxon>
        <taxon>Fungi</taxon>
        <taxon>Fungi incertae sedis</taxon>
        <taxon>Mucoromycota</taxon>
        <taxon>Mucoromycotina</taxon>
        <taxon>Mucoromycetes</taxon>
        <taxon>Mucorales</taxon>
        <taxon>Mucorineae</taxon>
        <taxon>Rhizopodaceae</taxon>
        <taxon>Rhizopus</taxon>
    </lineage>
</organism>
<evidence type="ECO:0000256" key="1">
    <source>
        <dbReference type="SAM" id="MobiDB-lite"/>
    </source>
</evidence>
<dbReference type="Proteomes" id="UP000242414">
    <property type="component" value="Unassembled WGS sequence"/>
</dbReference>
<accession>A0A1X0QP35</accession>
<dbReference type="GO" id="GO:0008608">
    <property type="term" value="P:attachment of spindle microtubules to kinetochore"/>
    <property type="evidence" value="ECO:0007669"/>
    <property type="project" value="InterPro"/>
</dbReference>
<proteinExistence type="predicted"/>
<dbReference type="OrthoDB" id="5586015at2759"/>
<sequence length="237" mass="26257">MQENQSSSLPSVEAILGPALNQLNRTLKNVADKYEKLTDLDGALIEFNRSFGSFLFGIQANSKTIQWEHAPTEQMLEHYTSTQQHINNSNIHNNATSIATSTENNNNTTTQLENVSPSNVPMPTVIPNHESAARPKKRKSAMDQLPSKKQRTVSKAQIDKVIGKLPEAYRGRTESNANMRKVLEALISHPDGLSRKDLVKVTSIAQPKVIDCLKTLSKSKCVTAKKVPGKYDTFCLN</sequence>
<dbReference type="GO" id="GO:0042729">
    <property type="term" value="C:DASH complex"/>
    <property type="evidence" value="ECO:0007669"/>
    <property type="project" value="InterPro"/>
</dbReference>
<name>A0A1X0QP35_RHIZD</name>
<dbReference type="GO" id="GO:0072686">
    <property type="term" value="C:mitotic spindle"/>
    <property type="evidence" value="ECO:0007669"/>
    <property type="project" value="InterPro"/>
</dbReference>
<dbReference type="VEuPathDB" id="FungiDB:BCV72DRAFT_236261"/>